<keyword evidence="1" id="KW-0472">Membrane</keyword>
<name>A0A6J7GMQ2_9ZZZZ</name>
<reference evidence="2" key="1">
    <citation type="submission" date="2020-05" db="EMBL/GenBank/DDBJ databases">
        <authorList>
            <person name="Chiriac C."/>
            <person name="Salcher M."/>
            <person name="Ghai R."/>
            <person name="Kavagutti S V."/>
        </authorList>
    </citation>
    <scope>NUCLEOTIDE SEQUENCE</scope>
</reference>
<accession>A0A6J7GMQ2</accession>
<keyword evidence="1" id="KW-0812">Transmembrane</keyword>
<evidence type="ECO:0000313" key="2">
    <source>
        <dbReference type="EMBL" id="CAB4909727.1"/>
    </source>
</evidence>
<dbReference type="EMBL" id="CAFBMB010000152">
    <property type="protein sequence ID" value="CAB4909727.1"/>
    <property type="molecule type" value="Genomic_DNA"/>
</dbReference>
<keyword evidence="1" id="KW-1133">Transmembrane helix</keyword>
<sequence length="67" mass="6661">MTRQGGFGGGQNPFAAASQTVVLHAPFSLTIMIIALGLALVGGILAGALGGWRASRLSPAAALRSVN</sequence>
<gene>
    <name evidence="2" type="ORF">UFOPK3516_01419</name>
</gene>
<feature type="transmembrane region" description="Helical" evidence="1">
    <location>
        <begin position="27"/>
        <end position="49"/>
    </location>
</feature>
<proteinExistence type="predicted"/>
<dbReference type="AlphaFoldDB" id="A0A6J7GMQ2"/>
<evidence type="ECO:0000256" key="1">
    <source>
        <dbReference type="SAM" id="Phobius"/>
    </source>
</evidence>
<protein>
    <submittedName>
        <fullName evidence="2">Unannotated protein</fullName>
    </submittedName>
</protein>
<organism evidence="2">
    <name type="scientific">freshwater metagenome</name>
    <dbReference type="NCBI Taxonomy" id="449393"/>
    <lineage>
        <taxon>unclassified sequences</taxon>
        <taxon>metagenomes</taxon>
        <taxon>ecological metagenomes</taxon>
    </lineage>
</organism>